<keyword evidence="2" id="KW-1185">Reference proteome</keyword>
<accession>A0AAV2Z3D2</accession>
<dbReference type="GO" id="GO:0003676">
    <property type="term" value="F:nucleic acid binding"/>
    <property type="evidence" value="ECO:0007669"/>
    <property type="project" value="InterPro"/>
</dbReference>
<dbReference type="Proteomes" id="UP001146120">
    <property type="component" value="Unassembled WGS sequence"/>
</dbReference>
<evidence type="ECO:0000313" key="2">
    <source>
        <dbReference type="Proteomes" id="UP001146120"/>
    </source>
</evidence>
<organism evidence="1 2">
    <name type="scientific">Lagenidium giganteum</name>
    <dbReference type="NCBI Taxonomy" id="4803"/>
    <lineage>
        <taxon>Eukaryota</taxon>
        <taxon>Sar</taxon>
        <taxon>Stramenopiles</taxon>
        <taxon>Oomycota</taxon>
        <taxon>Peronosporomycetes</taxon>
        <taxon>Pythiales</taxon>
        <taxon>Pythiaceae</taxon>
    </lineage>
</organism>
<dbReference type="AlphaFoldDB" id="A0AAV2Z3D2"/>
<protein>
    <recommendedName>
        <fullName evidence="3">Transposase</fullName>
    </recommendedName>
</protein>
<reference evidence="1" key="2">
    <citation type="journal article" date="2023" name="Microbiol Resour">
        <title>Decontamination and Annotation of the Draft Genome Sequence of the Oomycete Lagenidium giganteum ARSEF 373.</title>
        <authorList>
            <person name="Morgan W.R."/>
            <person name="Tartar A."/>
        </authorList>
    </citation>
    <scope>NUCLEOTIDE SEQUENCE</scope>
    <source>
        <strain evidence="1">ARSEF 373</strain>
    </source>
</reference>
<comment type="caution">
    <text evidence="1">The sequence shown here is derived from an EMBL/GenBank/DDBJ whole genome shotgun (WGS) entry which is preliminary data.</text>
</comment>
<dbReference type="EMBL" id="DAKRPA010000040">
    <property type="protein sequence ID" value="DBA01873.1"/>
    <property type="molecule type" value="Genomic_DNA"/>
</dbReference>
<sequence length="93" mass="10511">AHTAKLTKQYFEDIDLQTLPHPPQSPHLNPIEHVLALMEVEVCKSAPTSTEQLKQVLVDAWNNLSVHTIQNLVRSMPKRMRGALRADGGRTQY</sequence>
<reference evidence="1" key="1">
    <citation type="submission" date="2022-11" db="EMBL/GenBank/DDBJ databases">
        <authorList>
            <person name="Morgan W.R."/>
            <person name="Tartar A."/>
        </authorList>
    </citation>
    <scope>NUCLEOTIDE SEQUENCE</scope>
    <source>
        <strain evidence="1">ARSEF 373</strain>
    </source>
</reference>
<name>A0AAV2Z3D2_9STRA</name>
<dbReference type="InterPro" id="IPR036397">
    <property type="entry name" value="RNaseH_sf"/>
</dbReference>
<feature type="non-terminal residue" evidence="1">
    <location>
        <position position="1"/>
    </location>
</feature>
<dbReference type="Gene3D" id="3.30.420.10">
    <property type="entry name" value="Ribonuclease H-like superfamily/Ribonuclease H"/>
    <property type="match status" value="1"/>
</dbReference>
<evidence type="ECO:0000313" key="1">
    <source>
        <dbReference type="EMBL" id="DBA01873.1"/>
    </source>
</evidence>
<gene>
    <name evidence="1" type="ORF">N0F65_006021</name>
</gene>
<evidence type="ECO:0008006" key="3">
    <source>
        <dbReference type="Google" id="ProtNLM"/>
    </source>
</evidence>
<proteinExistence type="predicted"/>